<organism evidence="5 6">
    <name type="scientific">Pholiota conissans</name>
    <dbReference type="NCBI Taxonomy" id="109636"/>
    <lineage>
        <taxon>Eukaryota</taxon>
        <taxon>Fungi</taxon>
        <taxon>Dikarya</taxon>
        <taxon>Basidiomycota</taxon>
        <taxon>Agaricomycotina</taxon>
        <taxon>Agaricomycetes</taxon>
        <taxon>Agaricomycetidae</taxon>
        <taxon>Agaricales</taxon>
        <taxon>Agaricineae</taxon>
        <taxon>Strophariaceae</taxon>
        <taxon>Pholiota</taxon>
    </lineage>
</organism>
<feature type="domain" description="Carboxylesterase type B" evidence="4">
    <location>
        <begin position="34"/>
        <end position="535"/>
    </location>
</feature>
<comment type="similarity">
    <text evidence="1 3">Belongs to the type-B carboxylesterase/lipase family.</text>
</comment>
<dbReference type="EMBL" id="MU155202">
    <property type="protein sequence ID" value="KAF9479977.1"/>
    <property type="molecule type" value="Genomic_DNA"/>
</dbReference>
<dbReference type="Pfam" id="PF00135">
    <property type="entry name" value="COesterase"/>
    <property type="match status" value="1"/>
</dbReference>
<reference evidence="5" key="1">
    <citation type="submission" date="2020-11" db="EMBL/GenBank/DDBJ databases">
        <authorList>
            <consortium name="DOE Joint Genome Institute"/>
            <person name="Ahrendt S."/>
            <person name="Riley R."/>
            <person name="Andreopoulos W."/>
            <person name="Labutti K."/>
            <person name="Pangilinan J."/>
            <person name="Ruiz-Duenas F.J."/>
            <person name="Barrasa J.M."/>
            <person name="Sanchez-Garcia M."/>
            <person name="Camarero S."/>
            <person name="Miyauchi S."/>
            <person name="Serrano A."/>
            <person name="Linde D."/>
            <person name="Babiker R."/>
            <person name="Drula E."/>
            <person name="Ayuso-Fernandez I."/>
            <person name="Pacheco R."/>
            <person name="Padilla G."/>
            <person name="Ferreira P."/>
            <person name="Barriuso J."/>
            <person name="Kellner H."/>
            <person name="Castanera R."/>
            <person name="Alfaro M."/>
            <person name="Ramirez L."/>
            <person name="Pisabarro A.G."/>
            <person name="Kuo A."/>
            <person name="Tritt A."/>
            <person name="Lipzen A."/>
            <person name="He G."/>
            <person name="Yan M."/>
            <person name="Ng V."/>
            <person name="Cullen D."/>
            <person name="Martin F."/>
            <person name="Rosso M.-N."/>
            <person name="Henrissat B."/>
            <person name="Hibbett D."/>
            <person name="Martinez A.T."/>
            <person name="Grigoriev I.V."/>
        </authorList>
    </citation>
    <scope>NUCLEOTIDE SEQUENCE</scope>
    <source>
        <strain evidence="5">CIRM-BRFM 674</strain>
    </source>
</reference>
<comment type="caution">
    <text evidence="5">The sequence shown here is derived from an EMBL/GenBank/DDBJ whole genome shotgun (WGS) entry which is preliminary data.</text>
</comment>
<protein>
    <recommendedName>
        <fullName evidence="3">Carboxylic ester hydrolase</fullName>
        <ecNumber evidence="3">3.1.1.-</ecNumber>
    </recommendedName>
</protein>
<feature type="signal peptide" evidence="3">
    <location>
        <begin position="1"/>
        <end position="21"/>
    </location>
</feature>
<dbReference type="OrthoDB" id="408631at2759"/>
<evidence type="ECO:0000256" key="1">
    <source>
        <dbReference type="ARBA" id="ARBA00005964"/>
    </source>
</evidence>
<dbReference type="PROSITE" id="PS00941">
    <property type="entry name" value="CARBOXYLESTERASE_B_2"/>
    <property type="match status" value="1"/>
</dbReference>
<dbReference type="Gene3D" id="3.40.50.1820">
    <property type="entry name" value="alpha/beta hydrolase"/>
    <property type="match status" value="1"/>
</dbReference>
<name>A0A9P6CUU7_9AGAR</name>
<dbReference type="EC" id="3.1.1.-" evidence="3"/>
<dbReference type="Proteomes" id="UP000807469">
    <property type="component" value="Unassembled WGS sequence"/>
</dbReference>
<dbReference type="PROSITE" id="PS00122">
    <property type="entry name" value="CARBOXYLESTERASE_B_1"/>
    <property type="match status" value="1"/>
</dbReference>
<evidence type="ECO:0000256" key="2">
    <source>
        <dbReference type="ARBA" id="ARBA00022801"/>
    </source>
</evidence>
<keyword evidence="6" id="KW-1185">Reference proteome</keyword>
<gene>
    <name evidence="5" type="ORF">BDN70DRAFT_654643</name>
</gene>
<proteinExistence type="inferred from homology"/>
<evidence type="ECO:0000256" key="3">
    <source>
        <dbReference type="RuleBase" id="RU361235"/>
    </source>
</evidence>
<keyword evidence="3" id="KW-0732">Signal</keyword>
<dbReference type="InterPro" id="IPR019819">
    <property type="entry name" value="Carboxylesterase_B_CS"/>
</dbReference>
<evidence type="ECO:0000259" key="4">
    <source>
        <dbReference type="Pfam" id="PF00135"/>
    </source>
</evidence>
<dbReference type="AlphaFoldDB" id="A0A9P6CUU7"/>
<accession>A0A9P6CUU7</accession>
<evidence type="ECO:0000313" key="6">
    <source>
        <dbReference type="Proteomes" id="UP000807469"/>
    </source>
</evidence>
<dbReference type="InterPro" id="IPR002018">
    <property type="entry name" value="CarbesteraseB"/>
</dbReference>
<dbReference type="SUPFAM" id="SSF53474">
    <property type="entry name" value="alpha/beta-Hydrolases"/>
    <property type="match status" value="1"/>
</dbReference>
<sequence length="560" mass="59270">MKIYFIKELVALSLCVISASAVPATTAPDATSASPTVNLGYATYQGILVKDTVTNQTNTNFLGVRYAAPPTGAARFRAARPPAFTAGVQVAGAQPAGCLAAGEGSAPTTPFRAGATSLNLNINVKGSTGQVATATDPEDCLFLNVFVPGTLGSKKNLPVVFWIHGGGYVAGSAAQFTGNDILRESGGGVILVVIQYRLGLFGFLPGQKVKQGGVLNAGLLDQQFALQWVQEHITKFGGDPTKVTIWGESAGAGSVMQQVMANGGRTSPPLFRAAMTSSTFLPSQYAFNDRIPELLFSEVVAQTNCTSAKDSLECLRSVDVNTLQAANTEINASGFFGTFVFVPVIDGTFITESPTKLLQQGKINSKFLLSVTNAFEGTSFVNQNTANTVQVPDYISQLFPNIGPAAIEAATALYAGLGTNIFQVNAIMGETIFICPTLLIMRAFGNNAFKGEFAIPPGTHGEDVGFYFPSTNAGGKPSFANPDFDNAFSEAFTDFAMSLNPNVKFDPTNITPLWKPWAGQNEMLFNKTTANQPDVRAITTAKDLIQRCAFWESVSAQTAQ</sequence>
<keyword evidence="2 3" id="KW-0378">Hydrolase</keyword>
<dbReference type="GO" id="GO:0016787">
    <property type="term" value="F:hydrolase activity"/>
    <property type="evidence" value="ECO:0007669"/>
    <property type="project" value="UniProtKB-KW"/>
</dbReference>
<dbReference type="PANTHER" id="PTHR11559">
    <property type="entry name" value="CARBOXYLESTERASE"/>
    <property type="match status" value="1"/>
</dbReference>
<evidence type="ECO:0000313" key="5">
    <source>
        <dbReference type="EMBL" id="KAF9479977.1"/>
    </source>
</evidence>
<dbReference type="InterPro" id="IPR019826">
    <property type="entry name" value="Carboxylesterase_B_AS"/>
</dbReference>
<feature type="chain" id="PRO_5040540328" description="Carboxylic ester hydrolase" evidence="3">
    <location>
        <begin position="22"/>
        <end position="560"/>
    </location>
</feature>
<dbReference type="InterPro" id="IPR050309">
    <property type="entry name" value="Type-B_Carboxylest/Lipase"/>
</dbReference>
<dbReference type="InterPro" id="IPR029058">
    <property type="entry name" value="AB_hydrolase_fold"/>
</dbReference>